<reference evidence="4" key="1">
    <citation type="journal article" date="2021" name="PeerJ">
        <title>Extensive microbial diversity within the chicken gut microbiome revealed by metagenomics and culture.</title>
        <authorList>
            <person name="Gilroy R."/>
            <person name="Ravi A."/>
            <person name="Getino M."/>
            <person name="Pursley I."/>
            <person name="Horton D.L."/>
            <person name="Alikhan N.F."/>
            <person name="Baker D."/>
            <person name="Gharbi K."/>
            <person name="Hall N."/>
            <person name="Watson M."/>
            <person name="Adriaenssens E.M."/>
            <person name="Foster-Nyarko E."/>
            <person name="Jarju S."/>
            <person name="Secka A."/>
            <person name="Antonio M."/>
            <person name="Oren A."/>
            <person name="Chaudhuri R.R."/>
            <person name="La Ragione R."/>
            <person name="Hildebrand F."/>
            <person name="Pallen M.J."/>
        </authorList>
    </citation>
    <scope>NUCLEOTIDE SEQUENCE</scope>
    <source>
        <strain evidence="4">ChiBcec8-13705</strain>
    </source>
</reference>
<evidence type="ECO:0000256" key="3">
    <source>
        <dbReference type="SAM" id="Phobius"/>
    </source>
</evidence>
<dbReference type="EMBL" id="DWYG01000106">
    <property type="protein sequence ID" value="HJB42118.1"/>
    <property type="molecule type" value="Genomic_DNA"/>
</dbReference>
<dbReference type="FunFam" id="3.40.50.720:FF:000084">
    <property type="entry name" value="Short-chain dehydrogenase reductase"/>
    <property type="match status" value="1"/>
</dbReference>
<evidence type="ECO:0000313" key="4">
    <source>
        <dbReference type="EMBL" id="HJB42118.1"/>
    </source>
</evidence>
<keyword evidence="3" id="KW-0812">Transmembrane</keyword>
<organism evidence="4 5">
    <name type="scientific">Candidatus Gemmiger avicola</name>
    <dbReference type="NCBI Taxonomy" id="2838605"/>
    <lineage>
        <taxon>Bacteria</taxon>
        <taxon>Bacillati</taxon>
        <taxon>Bacillota</taxon>
        <taxon>Clostridia</taxon>
        <taxon>Eubacteriales</taxon>
        <taxon>Gemmiger</taxon>
    </lineage>
</organism>
<gene>
    <name evidence="4" type="ORF">H9945_06430</name>
</gene>
<dbReference type="Pfam" id="PF13561">
    <property type="entry name" value="adh_short_C2"/>
    <property type="match status" value="1"/>
</dbReference>
<evidence type="ECO:0000313" key="5">
    <source>
        <dbReference type="Proteomes" id="UP000886803"/>
    </source>
</evidence>
<reference evidence="4" key="2">
    <citation type="submission" date="2021-04" db="EMBL/GenBank/DDBJ databases">
        <authorList>
            <person name="Gilroy R."/>
        </authorList>
    </citation>
    <scope>NUCLEOTIDE SEQUENCE</scope>
    <source>
        <strain evidence="4">ChiBcec8-13705</strain>
    </source>
</reference>
<dbReference type="EC" id="1.1.1.47" evidence="4"/>
<dbReference type="AlphaFoldDB" id="A0A9D2M763"/>
<dbReference type="CDD" id="cd05233">
    <property type="entry name" value="SDR_c"/>
    <property type="match status" value="1"/>
</dbReference>
<name>A0A9D2M763_9FIRM</name>
<comment type="caution">
    <text evidence="4">The sequence shown here is derived from an EMBL/GenBank/DDBJ whole genome shotgun (WGS) entry which is preliminary data.</text>
</comment>
<dbReference type="PRINTS" id="PR00081">
    <property type="entry name" value="GDHRDH"/>
</dbReference>
<dbReference type="Gene3D" id="3.40.50.720">
    <property type="entry name" value="NAD(P)-binding Rossmann-like Domain"/>
    <property type="match status" value="1"/>
</dbReference>
<feature type="transmembrane region" description="Helical" evidence="3">
    <location>
        <begin position="22"/>
        <end position="42"/>
    </location>
</feature>
<dbReference type="PRINTS" id="PR00080">
    <property type="entry name" value="SDRFAMILY"/>
</dbReference>
<keyword evidence="3" id="KW-1133">Transmembrane helix</keyword>
<evidence type="ECO:0000256" key="2">
    <source>
        <dbReference type="ARBA" id="ARBA00023002"/>
    </source>
</evidence>
<evidence type="ECO:0000256" key="1">
    <source>
        <dbReference type="ARBA" id="ARBA00006484"/>
    </source>
</evidence>
<dbReference type="SUPFAM" id="SSF51735">
    <property type="entry name" value="NAD(P)-binding Rossmann-fold domains"/>
    <property type="match status" value="1"/>
</dbReference>
<dbReference type="GO" id="GO:0008206">
    <property type="term" value="P:bile acid metabolic process"/>
    <property type="evidence" value="ECO:0007669"/>
    <property type="project" value="UniProtKB-ARBA"/>
</dbReference>
<protein>
    <submittedName>
        <fullName evidence="4">Glucose 1-dehydrogenase</fullName>
        <ecNumber evidence="4">1.1.1.47</ecNumber>
    </submittedName>
</protein>
<accession>A0A9D2M763</accession>
<keyword evidence="3" id="KW-0472">Membrane</keyword>
<dbReference type="InterPro" id="IPR002347">
    <property type="entry name" value="SDR_fam"/>
</dbReference>
<proteinExistence type="inferred from homology"/>
<dbReference type="NCBIfam" id="NF005559">
    <property type="entry name" value="PRK07231.1"/>
    <property type="match status" value="1"/>
</dbReference>
<keyword evidence="2 4" id="KW-0560">Oxidoreductase</keyword>
<dbReference type="Proteomes" id="UP000886803">
    <property type="component" value="Unassembled WGS sequence"/>
</dbReference>
<dbReference type="InterPro" id="IPR036291">
    <property type="entry name" value="NAD(P)-bd_dom_sf"/>
</dbReference>
<dbReference type="GO" id="GO:0047936">
    <property type="term" value="F:glucose 1-dehydrogenase [NAD(P)+] activity"/>
    <property type="evidence" value="ECO:0007669"/>
    <property type="project" value="UniProtKB-EC"/>
</dbReference>
<sequence>MTPAAWFALNGRVAIVTGGGSGIGRACALALAGAGAAVLVVGRRQTKLDAVRAEVRAAGGVCEAFAADLTAEESCRAMVEACREHFGRVDILVNSAGSRGASGDLEAELTAENLRATMAADFDATFFAVKHAWSACAEHGAGSIINIASLAALQARGPVVYSAAKGAVRSFSRTMAKRLGPHGVRVNTIYPGFVVTEMTQGVLDDPALKARFVAESPLGRIGRAEDIAACALYLAGDAARFVTGQDFVIDGGATC</sequence>
<comment type="similarity">
    <text evidence="1">Belongs to the short-chain dehydrogenases/reductases (SDR) family.</text>
</comment>
<dbReference type="PANTHER" id="PTHR42760">
    <property type="entry name" value="SHORT-CHAIN DEHYDROGENASES/REDUCTASES FAMILY MEMBER"/>
    <property type="match status" value="1"/>
</dbReference>